<dbReference type="Proteomes" id="UP000182658">
    <property type="component" value="Unassembled WGS sequence"/>
</dbReference>
<feature type="compositionally biased region" description="Basic and acidic residues" evidence="1">
    <location>
        <begin position="395"/>
        <end position="406"/>
    </location>
</feature>
<evidence type="ECO:0000313" key="3">
    <source>
        <dbReference type="Proteomes" id="UP000182658"/>
    </source>
</evidence>
<dbReference type="OrthoDB" id="515692at2759"/>
<evidence type="ECO:0000313" key="2">
    <source>
        <dbReference type="EMBL" id="OIW22891.1"/>
    </source>
</evidence>
<reference evidence="2 3" key="1">
    <citation type="submission" date="2016-10" db="EMBL/GenBank/DDBJ databases">
        <title>Draft genome sequence of Coniochaeta ligniaria NRRL30616, a lignocellulolytic fungus for bioabatement of inhibitors in plant biomass hydrolysates.</title>
        <authorList>
            <consortium name="DOE Joint Genome Institute"/>
            <person name="Jimenez D.J."/>
            <person name="Hector R.E."/>
            <person name="Riley R."/>
            <person name="Sun H."/>
            <person name="Grigoriev I.V."/>
            <person name="Van Elsas J.D."/>
            <person name="Nichols N.N."/>
        </authorList>
    </citation>
    <scope>NUCLEOTIDE SEQUENCE [LARGE SCALE GENOMIC DNA]</scope>
    <source>
        <strain evidence="2 3">NRRL 30616</strain>
    </source>
</reference>
<protein>
    <submittedName>
        <fullName evidence="2">Uncharacterized protein</fullName>
    </submittedName>
</protein>
<proteinExistence type="predicted"/>
<accession>A0A1J7I697</accession>
<dbReference type="PANTHER" id="PTHR38790">
    <property type="entry name" value="2EXR DOMAIN-CONTAINING PROTEIN-RELATED"/>
    <property type="match status" value="1"/>
</dbReference>
<dbReference type="AlphaFoldDB" id="A0A1J7I697"/>
<feature type="region of interest" description="Disordered" evidence="1">
    <location>
        <begin position="383"/>
        <end position="406"/>
    </location>
</feature>
<name>A0A1J7I697_9PEZI</name>
<gene>
    <name evidence="2" type="ORF">CONLIGDRAFT_674636</name>
</gene>
<dbReference type="STRING" id="1408157.A0A1J7I697"/>
<dbReference type="InParanoid" id="A0A1J7I697"/>
<dbReference type="EMBL" id="KV875109">
    <property type="protein sequence ID" value="OIW22891.1"/>
    <property type="molecule type" value="Genomic_DNA"/>
</dbReference>
<evidence type="ECO:0000256" key="1">
    <source>
        <dbReference type="SAM" id="MobiDB-lite"/>
    </source>
</evidence>
<sequence length="443" mass="50390">MPDSFGQWARDVRKRLRRVHVTKRDDEPEIPYLPPNYRVPLTAQPSTAPSISATVNSALFTRLPPEARQQILVAAFGGRTLHMNLRLGPPLLPFSERPPIPPSALQYMPHGGISAELEHGQWPEEVLHAARRARVAVPGTKPVWQWWGCECHRNLPPGDERVVIAPWQDRCVRGEAKWCNLYPGDAPGKCLIGCLGWLMTCRQAYNEGINVLYSTNTIFMASRKLIDTLILSVSNSPLGQRVLVPPHRLVLLTKLELVWDWALFIRPEDNEQQTAHRADMVQSLGLLPRAFPNLVTIFISYSDVLYRRPISPDKYLGEIDRELLLPLSEMVSQFSRLDQCVVELPTCTFRPLMSRAQRSGTEVDKGRSWQDTRFWWEPDCNVKEEGAGSTDETPETSRENQPDQKDRLKGRVGFWVKSGVESDLFFDYQGRPGYLSTQGQVLF</sequence>
<keyword evidence="3" id="KW-1185">Reference proteome</keyword>
<organism evidence="2 3">
    <name type="scientific">Coniochaeta ligniaria NRRL 30616</name>
    <dbReference type="NCBI Taxonomy" id="1408157"/>
    <lineage>
        <taxon>Eukaryota</taxon>
        <taxon>Fungi</taxon>
        <taxon>Dikarya</taxon>
        <taxon>Ascomycota</taxon>
        <taxon>Pezizomycotina</taxon>
        <taxon>Sordariomycetes</taxon>
        <taxon>Sordariomycetidae</taxon>
        <taxon>Coniochaetales</taxon>
        <taxon>Coniochaetaceae</taxon>
        <taxon>Coniochaeta</taxon>
    </lineage>
</organism>